<evidence type="ECO:0000313" key="12">
    <source>
        <dbReference type="Proteomes" id="UP001597261"/>
    </source>
</evidence>
<organism evidence="11 12">
    <name type="scientific">Streptomyces caeni</name>
    <dbReference type="NCBI Taxonomy" id="2307231"/>
    <lineage>
        <taxon>Bacteria</taxon>
        <taxon>Bacillati</taxon>
        <taxon>Actinomycetota</taxon>
        <taxon>Actinomycetes</taxon>
        <taxon>Kitasatosporales</taxon>
        <taxon>Streptomycetaceae</taxon>
        <taxon>Streptomyces</taxon>
    </lineage>
</organism>
<evidence type="ECO:0000256" key="3">
    <source>
        <dbReference type="ARBA" id="ARBA00010869"/>
    </source>
</evidence>
<comment type="subunit">
    <text evidence="4">In the native structure, TdcB is in a dimeric form, whereas in the TdcB-AMP complex, it exists in a tetrameric form (dimer of dimers).</text>
</comment>
<dbReference type="PANTHER" id="PTHR48078">
    <property type="entry name" value="THREONINE DEHYDRATASE, MITOCHONDRIAL-RELATED"/>
    <property type="match status" value="1"/>
</dbReference>
<evidence type="ECO:0000256" key="8">
    <source>
        <dbReference type="ARBA" id="ARBA00022898"/>
    </source>
</evidence>
<dbReference type="PANTHER" id="PTHR48078:SF6">
    <property type="entry name" value="L-THREONINE DEHYDRATASE CATABOLIC TDCB"/>
    <property type="match status" value="1"/>
</dbReference>
<dbReference type="NCBIfam" id="TIGR01127">
    <property type="entry name" value="ilvA_1Cterm"/>
    <property type="match status" value="1"/>
</dbReference>
<keyword evidence="8" id="KW-0663">Pyridoxal phosphate</keyword>
<dbReference type="GO" id="GO:0004794">
    <property type="term" value="F:threonine deaminase activity"/>
    <property type="evidence" value="ECO:0007669"/>
    <property type="project" value="UniProtKB-EC"/>
</dbReference>
<comment type="cofactor">
    <cofactor evidence="1">
        <name>pyridoxal 5'-phosphate</name>
        <dbReference type="ChEBI" id="CHEBI:597326"/>
    </cofactor>
</comment>
<evidence type="ECO:0000256" key="6">
    <source>
        <dbReference type="ARBA" id="ARBA00022248"/>
    </source>
</evidence>
<dbReference type="RefSeq" id="WP_381085831.1">
    <property type="nucleotide sequence ID" value="NZ_JBHUDX010000064.1"/>
</dbReference>
<dbReference type="Pfam" id="PF00291">
    <property type="entry name" value="PALP"/>
    <property type="match status" value="1"/>
</dbReference>
<dbReference type="EMBL" id="JBHUDX010000064">
    <property type="protein sequence ID" value="MFD1660915.1"/>
    <property type="molecule type" value="Genomic_DNA"/>
</dbReference>
<dbReference type="Gene3D" id="3.40.50.1100">
    <property type="match status" value="2"/>
</dbReference>
<evidence type="ECO:0000256" key="2">
    <source>
        <dbReference type="ARBA" id="ARBA00004958"/>
    </source>
</evidence>
<dbReference type="InterPro" id="IPR005789">
    <property type="entry name" value="Thr_deHydtase_catblc"/>
</dbReference>
<dbReference type="InterPro" id="IPR050147">
    <property type="entry name" value="Ser/Thr_Dehydratase"/>
</dbReference>
<evidence type="ECO:0000313" key="11">
    <source>
        <dbReference type="EMBL" id="MFD1660915.1"/>
    </source>
</evidence>
<dbReference type="CDD" id="cd04886">
    <property type="entry name" value="ACT_ThrD-II-like"/>
    <property type="match status" value="1"/>
</dbReference>
<keyword evidence="9 11" id="KW-0456">Lyase</keyword>
<name>A0ABW4IU73_9ACTN</name>
<protein>
    <recommendedName>
        <fullName evidence="6">L-threonine dehydratase catabolic TdcB</fullName>
        <ecNumber evidence="5">4.3.1.19</ecNumber>
    </recommendedName>
</protein>
<dbReference type="PROSITE" id="PS51671">
    <property type="entry name" value="ACT"/>
    <property type="match status" value="1"/>
</dbReference>
<dbReference type="Proteomes" id="UP001597261">
    <property type="component" value="Unassembled WGS sequence"/>
</dbReference>
<sequence>MSHSTSHSLPTVTLDDVRGAQKMLSGVARVTAMEGSRYLSRLAGTPVHLKCENLQRTGSFKLRGAYVRIAGLLPEERAAGVVAASAGNHAQGVALAATLLGVHSTVFMPKGAPLPKISATREYGADVRLHGQVVDETLAAAQQYAADTGAVFIHPFDHPDVIAGQGTVGLEILEQCPEVRTIVVGVGGGGLIAGIATAVKSLRPDVRVVGVQAEGAASYPPSLAAGHPVSVKNPVTMADGIRVGRPGEVPFRIVRHLVDEIRTVSEDALSTALLLCLERAKLVVEPAGASPVAALLAHSGAFEGPVVAVLSGGNVDPVLLQRVLRHGMAAQGRYLAVRLRLTDRPGALATLLGVLTLVDANVLDVSHVRTDPRLGLTEAEVELHLETKGPEHCAEVGRALRDAGYTVID</sequence>
<reference evidence="12" key="1">
    <citation type="journal article" date="2019" name="Int. J. Syst. Evol. Microbiol.">
        <title>The Global Catalogue of Microorganisms (GCM) 10K type strain sequencing project: providing services to taxonomists for standard genome sequencing and annotation.</title>
        <authorList>
            <consortium name="The Broad Institute Genomics Platform"/>
            <consortium name="The Broad Institute Genome Sequencing Center for Infectious Disease"/>
            <person name="Wu L."/>
            <person name="Ma J."/>
        </authorList>
    </citation>
    <scope>NUCLEOTIDE SEQUENCE [LARGE SCALE GENOMIC DNA]</scope>
    <source>
        <strain evidence="12">CGMCC 1.12470</strain>
    </source>
</reference>
<evidence type="ECO:0000256" key="4">
    <source>
        <dbReference type="ARBA" id="ARBA00011447"/>
    </source>
</evidence>
<accession>A0ABW4IU73</accession>
<dbReference type="CDD" id="cd01562">
    <property type="entry name" value="Thr-dehyd"/>
    <property type="match status" value="1"/>
</dbReference>
<evidence type="ECO:0000256" key="7">
    <source>
        <dbReference type="ARBA" id="ARBA00022533"/>
    </source>
</evidence>
<feature type="domain" description="ACT" evidence="10">
    <location>
        <begin position="336"/>
        <end position="409"/>
    </location>
</feature>
<proteinExistence type="inferred from homology"/>
<dbReference type="InterPro" id="IPR036052">
    <property type="entry name" value="TrpB-like_PALP_sf"/>
</dbReference>
<dbReference type="SUPFAM" id="SSF53686">
    <property type="entry name" value="Tryptophan synthase beta subunit-like PLP-dependent enzymes"/>
    <property type="match status" value="1"/>
</dbReference>
<dbReference type="PROSITE" id="PS00165">
    <property type="entry name" value="DEHYDRATASE_SER_THR"/>
    <property type="match status" value="1"/>
</dbReference>
<evidence type="ECO:0000256" key="5">
    <source>
        <dbReference type="ARBA" id="ARBA00012096"/>
    </source>
</evidence>
<dbReference type="InterPro" id="IPR000634">
    <property type="entry name" value="Ser/Thr_deHydtase_PyrdxlP-BS"/>
</dbReference>
<comment type="similarity">
    <text evidence="3">Belongs to the serine/threonine dehydratase family.</text>
</comment>
<dbReference type="InterPro" id="IPR044561">
    <property type="entry name" value="ACT_ThrD-II-like"/>
</dbReference>
<comment type="pathway">
    <text evidence="2">Amino-acid degradation; L-threonine degradation via propanoate pathway; propanoate from L-threonine: step 1/4.</text>
</comment>
<evidence type="ECO:0000256" key="9">
    <source>
        <dbReference type="ARBA" id="ARBA00023239"/>
    </source>
</evidence>
<dbReference type="InterPro" id="IPR002912">
    <property type="entry name" value="ACT_dom"/>
</dbReference>
<evidence type="ECO:0000259" key="10">
    <source>
        <dbReference type="PROSITE" id="PS51671"/>
    </source>
</evidence>
<dbReference type="EC" id="4.3.1.19" evidence="5"/>
<keyword evidence="7" id="KW-0021">Allosteric enzyme</keyword>
<evidence type="ECO:0000256" key="1">
    <source>
        <dbReference type="ARBA" id="ARBA00001933"/>
    </source>
</evidence>
<comment type="caution">
    <text evidence="11">The sequence shown here is derived from an EMBL/GenBank/DDBJ whole genome shotgun (WGS) entry which is preliminary data.</text>
</comment>
<gene>
    <name evidence="11" type="primary">ilvA</name>
    <name evidence="11" type="ORF">ACFSL4_22600</name>
</gene>
<keyword evidence="12" id="KW-1185">Reference proteome</keyword>
<dbReference type="InterPro" id="IPR001926">
    <property type="entry name" value="TrpB-like_PALP"/>
</dbReference>